<gene>
    <name evidence="1" type="ORF">J2853_004222</name>
</gene>
<name>A0ABT9QE49_9ACTN</name>
<organism evidence="1 2">
    <name type="scientific">Streptosporangium lutulentum</name>
    <dbReference type="NCBI Taxonomy" id="1461250"/>
    <lineage>
        <taxon>Bacteria</taxon>
        <taxon>Bacillati</taxon>
        <taxon>Actinomycetota</taxon>
        <taxon>Actinomycetes</taxon>
        <taxon>Streptosporangiales</taxon>
        <taxon>Streptosporangiaceae</taxon>
        <taxon>Streptosporangium</taxon>
    </lineage>
</organism>
<accession>A0ABT9QE49</accession>
<dbReference type="Proteomes" id="UP001225356">
    <property type="component" value="Unassembled WGS sequence"/>
</dbReference>
<reference evidence="1 2" key="1">
    <citation type="submission" date="2023-07" db="EMBL/GenBank/DDBJ databases">
        <title>Sequencing the genomes of 1000 actinobacteria strains.</title>
        <authorList>
            <person name="Klenk H.-P."/>
        </authorList>
    </citation>
    <scope>NUCLEOTIDE SEQUENCE [LARGE SCALE GENOMIC DNA]</scope>
    <source>
        <strain evidence="1 2">DSM 46740</strain>
    </source>
</reference>
<comment type="caution">
    <text evidence="1">The sequence shown here is derived from an EMBL/GenBank/DDBJ whole genome shotgun (WGS) entry which is preliminary data.</text>
</comment>
<dbReference type="EMBL" id="JAUSQU010000001">
    <property type="protein sequence ID" value="MDP9845011.1"/>
    <property type="molecule type" value="Genomic_DNA"/>
</dbReference>
<dbReference type="RefSeq" id="WP_307560308.1">
    <property type="nucleotide sequence ID" value="NZ_JAUSQU010000001.1"/>
</dbReference>
<proteinExistence type="predicted"/>
<protein>
    <recommendedName>
        <fullName evidence="3">Cupin</fullName>
    </recommendedName>
</protein>
<sequence length="216" mass="23484">MRYQDLHNEMINGTARGSLPGWAGQVLRAIGSGDSPITAVRHPLGFLCLPLERTEEYGVCVHVWSGALPHASSTTSQIHCHSWDLLSHVLYGRVENVRTDVSDSDTTSAATHRIFEVVSEPDGDHIRPTSRTVRCERETSEVFGPGETYTLPAGVFHASLIPGDGETATIALGRSRPGHSDLSLGPPDLPAHLISRYRCDARETARVALHAARHLV</sequence>
<evidence type="ECO:0000313" key="2">
    <source>
        <dbReference type="Proteomes" id="UP001225356"/>
    </source>
</evidence>
<keyword evidence="2" id="KW-1185">Reference proteome</keyword>
<evidence type="ECO:0008006" key="3">
    <source>
        <dbReference type="Google" id="ProtNLM"/>
    </source>
</evidence>
<evidence type="ECO:0000313" key="1">
    <source>
        <dbReference type="EMBL" id="MDP9845011.1"/>
    </source>
</evidence>